<evidence type="ECO:0000256" key="5">
    <source>
        <dbReference type="HAMAP-Rule" id="MF_01334"/>
    </source>
</evidence>
<dbReference type="InterPro" id="IPR037121">
    <property type="entry name" value="Ribosomal_bL25_C"/>
</dbReference>
<comment type="similarity">
    <text evidence="5">Belongs to the bacterial ribosomal protein bL25 family. CTC subfamily.</text>
</comment>
<evidence type="ECO:0000259" key="8">
    <source>
        <dbReference type="Pfam" id="PF14693"/>
    </source>
</evidence>
<dbReference type="GO" id="GO:0005840">
    <property type="term" value="C:ribosome"/>
    <property type="evidence" value="ECO:0007669"/>
    <property type="project" value="UniProtKB-KW"/>
</dbReference>
<feature type="domain" description="Large ribosomal subunit protein bL25 L25" evidence="7">
    <location>
        <begin position="7"/>
        <end position="91"/>
    </location>
</feature>
<dbReference type="InterPro" id="IPR001021">
    <property type="entry name" value="Ribosomal_bL25_long"/>
</dbReference>
<dbReference type="InterPro" id="IPR029751">
    <property type="entry name" value="Ribosomal_L25_dom"/>
</dbReference>
<evidence type="ECO:0000256" key="3">
    <source>
        <dbReference type="ARBA" id="ARBA00022980"/>
    </source>
</evidence>
<dbReference type="NCBIfam" id="NF004131">
    <property type="entry name" value="PRK05618.2-1"/>
    <property type="match status" value="1"/>
</dbReference>
<dbReference type="Gene3D" id="2.40.240.10">
    <property type="entry name" value="Ribosomal Protein L25, Chain P"/>
    <property type="match status" value="1"/>
</dbReference>
<evidence type="ECO:0000313" key="10">
    <source>
        <dbReference type="Proteomes" id="UP001205046"/>
    </source>
</evidence>
<dbReference type="Pfam" id="PF01386">
    <property type="entry name" value="Ribosomal_L25p"/>
    <property type="match status" value="1"/>
</dbReference>
<evidence type="ECO:0000256" key="4">
    <source>
        <dbReference type="ARBA" id="ARBA00023274"/>
    </source>
</evidence>
<dbReference type="InterPro" id="IPR020057">
    <property type="entry name" value="Ribosomal_bL25_b-dom"/>
</dbReference>
<sequence length="205" mass="22218">MADKIVISAEVRTEFGKGAARQARRADKVPAVVYGHGDEPRHVLLPGHETMLAVRNPNALITLDIEGDKQTVIPKDIQRDPIKRFVEHLDLLAVRKGEKIVVEVPVEVTGEPAEGMEYFLDQPTVAVEADALNLPESVTVDITGREENVLPEHLTLPEGTTLALTDLESPVVTITEPQEQDVESDAETTEEEAAAEGDGDGDSAE</sequence>
<dbReference type="Pfam" id="PF14693">
    <property type="entry name" value="Ribosomal_TL5_C"/>
    <property type="match status" value="1"/>
</dbReference>
<evidence type="ECO:0000259" key="7">
    <source>
        <dbReference type="Pfam" id="PF01386"/>
    </source>
</evidence>
<dbReference type="InterPro" id="IPR020930">
    <property type="entry name" value="Ribosomal_uL5_bac-type"/>
</dbReference>
<keyword evidence="1 5" id="KW-0699">rRNA-binding</keyword>
<reference evidence="9 10" key="1">
    <citation type="submission" date="2022-04" db="EMBL/GenBank/DDBJ databases">
        <title>Human microbiome associated bacterial genomes.</title>
        <authorList>
            <person name="Sandstrom S."/>
            <person name="Salamzade R."/>
            <person name="Kalan L.R."/>
        </authorList>
    </citation>
    <scope>NUCLEOTIDE SEQUENCE [LARGE SCALE GENOMIC DNA]</scope>
    <source>
        <strain evidence="10">p3-SID767</strain>
    </source>
</reference>
<accession>A0ABT2HQX2</accession>
<gene>
    <name evidence="5" type="primary">rplY</name>
    <name evidence="5" type="synonym">ctc</name>
    <name evidence="9" type="ORF">M3B43_07010</name>
</gene>
<proteinExistence type="inferred from homology"/>
<dbReference type="SUPFAM" id="SSF50715">
    <property type="entry name" value="Ribosomal protein L25-like"/>
    <property type="match status" value="1"/>
</dbReference>
<feature type="domain" description="Large ribosomal subunit protein bL25 beta" evidence="8">
    <location>
        <begin position="99"/>
        <end position="178"/>
    </location>
</feature>
<name>A0ABT2HQX2_9MICC</name>
<comment type="caution">
    <text evidence="9">The sequence shown here is derived from an EMBL/GenBank/DDBJ whole genome shotgun (WGS) entry which is preliminary data.</text>
</comment>
<comment type="subunit">
    <text evidence="5">Part of the 50S ribosomal subunit; part of the 5S rRNA/L5/L18/L25 subcomplex. Contacts the 5S rRNA. Binds to the 5S rRNA independently of L5 and L18.</text>
</comment>
<dbReference type="PANTHER" id="PTHR33284:SF1">
    <property type="entry name" value="RIBOSOMAL PROTEIN L25_GLN-TRNA SYNTHETASE, ANTI-CODON-BINDING DOMAIN-CONTAINING PROTEIN"/>
    <property type="match status" value="1"/>
</dbReference>
<dbReference type="RefSeq" id="WP_260073088.1">
    <property type="nucleotide sequence ID" value="NZ_JALXMO010000015.1"/>
</dbReference>
<dbReference type="HAMAP" id="MF_01334">
    <property type="entry name" value="Ribosomal_bL25_CTC"/>
    <property type="match status" value="1"/>
</dbReference>
<dbReference type="InterPro" id="IPR020056">
    <property type="entry name" value="Rbsml_bL25/Gln-tRNA_synth_N"/>
</dbReference>
<keyword evidence="2 5" id="KW-0694">RNA-binding</keyword>
<feature type="compositionally biased region" description="Acidic residues" evidence="6">
    <location>
        <begin position="178"/>
        <end position="205"/>
    </location>
</feature>
<comment type="function">
    <text evidence="5">This is one of the proteins that binds to the 5S RNA in the ribosome where it forms part of the central protuberance.</text>
</comment>
<dbReference type="EMBL" id="JALXMO010000015">
    <property type="protein sequence ID" value="MCT1607079.1"/>
    <property type="molecule type" value="Genomic_DNA"/>
</dbReference>
<evidence type="ECO:0000313" key="9">
    <source>
        <dbReference type="EMBL" id="MCT1607079.1"/>
    </source>
</evidence>
<dbReference type="PANTHER" id="PTHR33284">
    <property type="entry name" value="RIBOSOMAL PROTEIN L25/GLN-TRNA SYNTHETASE, ANTI-CODON-BINDING DOMAIN-CONTAINING PROTEIN"/>
    <property type="match status" value="1"/>
</dbReference>
<dbReference type="NCBIfam" id="TIGR00731">
    <property type="entry name" value="bL25_bact_ctc"/>
    <property type="match status" value="1"/>
</dbReference>
<keyword evidence="10" id="KW-1185">Reference proteome</keyword>
<dbReference type="Proteomes" id="UP001205046">
    <property type="component" value="Unassembled WGS sequence"/>
</dbReference>
<organism evidence="9 10">
    <name type="scientific">Nesterenkonia massiliensis</name>
    <dbReference type="NCBI Taxonomy" id="1232429"/>
    <lineage>
        <taxon>Bacteria</taxon>
        <taxon>Bacillati</taxon>
        <taxon>Actinomycetota</taxon>
        <taxon>Actinomycetes</taxon>
        <taxon>Micrococcales</taxon>
        <taxon>Micrococcaceae</taxon>
        <taxon>Nesterenkonia</taxon>
    </lineage>
</organism>
<protein>
    <recommendedName>
        <fullName evidence="5">Large ribosomal subunit protein bL25</fullName>
    </recommendedName>
    <alternativeName>
        <fullName evidence="5">General stress protein CTC</fullName>
    </alternativeName>
</protein>
<evidence type="ECO:0000256" key="1">
    <source>
        <dbReference type="ARBA" id="ARBA00022730"/>
    </source>
</evidence>
<keyword evidence="3 5" id="KW-0689">Ribosomal protein</keyword>
<feature type="region of interest" description="Disordered" evidence="6">
    <location>
        <begin position="174"/>
        <end position="205"/>
    </location>
</feature>
<dbReference type="CDD" id="cd00495">
    <property type="entry name" value="Ribosomal_L25_TL5_CTC"/>
    <property type="match status" value="1"/>
</dbReference>
<dbReference type="InterPro" id="IPR011035">
    <property type="entry name" value="Ribosomal_bL25/Gln-tRNA_synth"/>
</dbReference>
<keyword evidence="4 5" id="KW-0687">Ribonucleoprotein</keyword>
<evidence type="ECO:0000256" key="2">
    <source>
        <dbReference type="ARBA" id="ARBA00022884"/>
    </source>
</evidence>
<evidence type="ECO:0000256" key="6">
    <source>
        <dbReference type="SAM" id="MobiDB-lite"/>
    </source>
</evidence>
<dbReference type="Gene3D" id="2.170.120.20">
    <property type="entry name" value="Ribosomal protein L25, beta domain"/>
    <property type="match status" value="1"/>
</dbReference>